<keyword evidence="6" id="KW-0762">Sugar transport</keyword>
<keyword evidence="13" id="KW-1185">Reference proteome</keyword>
<name>A0ABP9N495_9GAMM</name>
<dbReference type="InterPro" id="IPR000576">
    <property type="entry name" value="LacY/RafB_perm_fam"/>
</dbReference>
<dbReference type="PROSITE" id="PS50850">
    <property type="entry name" value="MFS"/>
    <property type="match status" value="1"/>
</dbReference>
<feature type="transmembrane region" description="Helical" evidence="10">
    <location>
        <begin position="105"/>
        <end position="126"/>
    </location>
</feature>
<proteinExistence type="inferred from homology"/>
<dbReference type="NCBIfam" id="TIGR00882">
    <property type="entry name" value="2A0105"/>
    <property type="match status" value="1"/>
</dbReference>
<dbReference type="InterPro" id="IPR018457">
    <property type="entry name" value="LacY/RafB_perm_fam_CS"/>
</dbReference>
<evidence type="ECO:0000256" key="8">
    <source>
        <dbReference type="ARBA" id="ARBA00022989"/>
    </source>
</evidence>
<comment type="subcellular location">
    <subcellularLocation>
        <location evidence="1">Cell inner membrane</location>
        <topology evidence="1">Multi-pass membrane protein</topology>
    </subcellularLocation>
</comment>
<evidence type="ECO:0000256" key="10">
    <source>
        <dbReference type="SAM" id="Phobius"/>
    </source>
</evidence>
<sequence length="434" mass="48397">MDIKKSSYFENKNYWIFSAFFFLYFFIMGAYFPFFPVWLKMNGLNQADTGYVFSFISLFALCFQPIFGLLSDKLGLRKNLLWIITGLLVLFGPFFIFVLGPLLKINVTLGSIVGGLYLGMVFNGGAPAIEAYVEKVSRRSGFEFGRARMFGCFGWAICASFVGIMITINANAVYWLCSGFAIILLILVKVANPEKSSTVDVIEKMGLNKEQPFKLKLVIELLKMPKIWFFMLYIIGVACTYDVFDQQFANFFTSFFQSEATGREAFGYVTTMGEFLNAMVMFLAPVIVMKIGSKNTLLIAGLIMSIRITGSAFASSAIEVIILKTLHMFEAPLLLVGAFKYITKHFPLKFSATIYLIAFCFAKQLSIMFMSTFAGLMYVNIGFEGTYLVLGIIAFTFTIISVFTLSGRGPIAVLRGKKSEPGVNELSSNEGAQS</sequence>
<dbReference type="Proteomes" id="UP001500171">
    <property type="component" value="Unassembled WGS sequence"/>
</dbReference>
<keyword evidence="7 10" id="KW-0812">Transmembrane</keyword>
<dbReference type="NCBIfam" id="NF007077">
    <property type="entry name" value="PRK09528.1"/>
    <property type="match status" value="1"/>
</dbReference>
<dbReference type="SUPFAM" id="SSF103473">
    <property type="entry name" value="MFS general substrate transporter"/>
    <property type="match status" value="1"/>
</dbReference>
<organism evidence="12 13">
    <name type="scientific">Orbus sasakiae</name>
    <dbReference type="NCBI Taxonomy" id="1078475"/>
    <lineage>
        <taxon>Bacteria</taxon>
        <taxon>Pseudomonadati</taxon>
        <taxon>Pseudomonadota</taxon>
        <taxon>Gammaproteobacteria</taxon>
        <taxon>Orbales</taxon>
        <taxon>Orbaceae</taxon>
        <taxon>Orbus</taxon>
    </lineage>
</organism>
<evidence type="ECO:0000256" key="7">
    <source>
        <dbReference type="ARBA" id="ARBA00022692"/>
    </source>
</evidence>
<feature type="transmembrane region" description="Helical" evidence="10">
    <location>
        <begin position="79"/>
        <end position="99"/>
    </location>
</feature>
<evidence type="ECO:0000313" key="12">
    <source>
        <dbReference type="EMBL" id="GAA5104188.1"/>
    </source>
</evidence>
<feature type="transmembrane region" description="Helical" evidence="10">
    <location>
        <begin position="172"/>
        <end position="191"/>
    </location>
</feature>
<evidence type="ECO:0000259" key="11">
    <source>
        <dbReference type="PROSITE" id="PS50850"/>
    </source>
</evidence>
<dbReference type="RefSeq" id="WP_345487702.1">
    <property type="nucleotide sequence ID" value="NZ_BAABHY010000001.1"/>
</dbReference>
<dbReference type="Gene3D" id="1.20.1250.20">
    <property type="entry name" value="MFS general substrate transporter like domains"/>
    <property type="match status" value="2"/>
</dbReference>
<comment type="caution">
    <text evidence="12">The sequence shown here is derived from an EMBL/GenBank/DDBJ whole genome shotgun (WGS) entry which is preliminary data.</text>
</comment>
<dbReference type="InterPro" id="IPR020846">
    <property type="entry name" value="MFS_dom"/>
</dbReference>
<feature type="transmembrane region" description="Helical" evidence="10">
    <location>
        <begin position="51"/>
        <end position="70"/>
    </location>
</feature>
<dbReference type="Pfam" id="PF01306">
    <property type="entry name" value="LacY_symp"/>
    <property type="match status" value="1"/>
</dbReference>
<dbReference type="PANTHER" id="PTHR23522:SF10">
    <property type="entry name" value="3-PHENYLPROPIONIC ACID TRANSPORTER-RELATED"/>
    <property type="match status" value="1"/>
</dbReference>
<evidence type="ECO:0000256" key="1">
    <source>
        <dbReference type="ARBA" id="ARBA00004429"/>
    </source>
</evidence>
<keyword evidence="8 10" id="KW-1133">Transmembrane helix</keyword>
<evidence type="ECO:0000313" key="13">
    <source>
        <dbReference type="Proteomes" id="UP001500171"/>
    </source>
</evidence>
<dbReference type="PRINTS" id="PR00174">
    <property type="entry name" value="LACYSMPORT"/>
</dbReference>
<evidence type="ECO:0000256" key="6">
    <source>
        <dbReference type="ARBA" id="ARBA00022597"/>
    </source>
</evidence>
<evidence type="ECO:0000256" key="5">
    <source>
        <dbReference type="ARBA" id="ARBA00022519"/>
    </source>
</evidence>
<feature type="transmembrane region" description="Helical" evidence="10">
    <location>
        <begin position="14"/>
        <end position="39"/>
    </location>
</feature>
<keyword evidence="9 10" id="KW-0472">Membrane</keyword>
<dbReference type="PANTHER" id="PTHR23522">
    <property type="entry name" value="BLL5896 PROTEIN"/>
    <property type="match status" value="1"/>
</dbReference>
<feature type="transmembrane region" description="Helical" evidence="10">
    <location>
        <begin position="385"/>
        <end position="405"/>
    </location>
</feature>
<keyword evidence="5" id="KW-0997">Cell inner membrane</keyword>
<dbReference type="PROSITE" id="PS00896">
    <property type="entry name" value="LACY_1"/>
    <property type="match status" value="1"/>
</dbReference>
<evidence type="ECO:0000256" key="2">
    <source>
        <dbReference type="ARBA" id="ARBA00008980"/>
    </source>
</evidence>
<accession>A0ABP9N495</accession>
<feature type="transmembrane region" description="Helical" evidence="10">
    <location>
        <begin position="227"/>
        <end position="245"/>
    </location>
</feature>
<evidence type="ECO:0000256" key="3">
    <source>
        <dbReference type="ARBA" id="ARBA00022448"/>
    </source>
</evidence>
<protein>
    <submittedName>
        <fullName evidence="12">Lactose permease</fullName>
    </submittedName>
</protein>
<comment type="similarity">
    <text evidence="2">Belongs to the major facilitator superfamily. Oligosaccharide:H(+) symporter (OHS) (TC 2.A.1.5) family.</text>
</comment>
<dbReference type="InterPro" id="IPR036259">
    <property type="entry name" value="MFS_trans_sf"/>
</dbReference>
<gene>
    <name evidence="12" type="primary">lacY</name>
    <name evidence="12" type="ORF">GCM10023211_01440</name>
</gene>
<reference evidence="13" key="1">
    <citation type="journal article" date="2019" name="Int. J. Syst. Evol. Microbiol.">
        <title>The Global Catalogue of Microorganisms (GCM) 10K type strain sequencing project: providing services to taxonomists for standard genome sequencing and annotation.</title>
        <authorList>
            <consortium name="The Broad Institute Genomics Platform"/>
            <consortium name="The Broad Institute Genome Sequencing Center for Infectious Disease"/>
            <person name="Wu L."/>
            <person name="Ma J."/>
        </authorList>
    </citation>
    <scope>NUCLEOTIDE SEQUENCE [LARGE SCALE GENOMIC DNA]</scope>
    <source>
        <strain evidence="13">JCM 18050</strain>
    </source>
</reference>
<feature type="domain" description="Major facilitator superfamily (MFS) profile" evidence="11">
    <location>
        <begin position="13"/>
        <end position="409"/>
    </location>
</feature>
<keyword evidence="4" id="KW-1003">Cell membrane</keyword>
<feature type="transmembrane region" description="Helical" evidence="10">
    <location>
        <begin position="265"/>
        <end position="289"/>
    </location>
</feature>
<evidence type="ECO:0000256" key="4">
    <source>
        <dbReference type="ARBA" id="ARBA00022475"/>
    </source>
</evidence>
<feature type="transmembrane region" description="Helical" evidence="10">
    <location>
        <begin position="296"/>
        <end position="315"/>
    </location>
</feature>
<keyword evidence="3" id="KW-0813">Transport</keyword>
<dbReference type="EMBL" id="BAABHY010000001">
    <property type="protein sequence ID" value="GAA5104188.1"/>
    <property type="molecule type" value="Genomic_DNA"/>
</dbReference>
<feature type="transmembrane region" description="Helical" evidence="10">
    <location>
        <begin position="147"/>
        <end position="166"/>
    </location>
</feature>
<feature type="transmembrane region" description="Helical" evidence="10">
    <location>
        <begin position="354"/>
        <end position="379"/>
    </location>
</feature>
<evidence type="ECO:0000256" key="9">
    <source>
        <dbReference type="ARBA" id="ARBA00023136"/>
    </source>
</evidence>